<feature type="domain" description="Reverse transcriptase/retrotransposon-derived protein RNase H-like" evidence="2">
    <location>
        <begin position="102"/>
        <end position="197"/>
    </location>
</feature>
<reference evidence="3 4" key="1">
    <citation type="submission" date="2018-09" db="EMBL/GenBank/DDBJ databases">
        <title>A high-quality reference genome of wild soybean provides a powerful tool to mine soybean genomes.</title>
        <authorList>
            <person name="Xie M."/>
            <person name="Chung C.Y.L."/>
            <person name="Li M.-W."/>
            <person name="Wong F.-L."/>
            <person name="Chan T.-F."/>
            <person name="Lam H.-M."/>
        </authorList>
    </citation>
    <scope>NUCLEOTIDE SEQUENCE [LARGE SCALE GENOMIC DNA]</scope>
    <source>
        <strain evidence="4">cv. W05</strain>
        <tissue evidence="3">Hypocotyl of etiolated seedlings</tissue>
    </source>
</reference>
<dbReference type="InterPro" id="IPR043128">
    <property type="entry name" value="Rev_trsase/Diguanyl_cyclase"/>
</dbReference>
<dbReference type="AlphaFoldDB" id="A0A445HCR3"/>
<protein>
    <recommendedName>
        <fullName evidence="2">Reverse transcriptase/retrotransposon-derived protein RNase H-like domain-containing protein</fullName>
    </recommendedName>
</protein>
<evidence type="ECO:0000256" key="1">
    <source>
        <dbReference type="SAM" id="MobiDB-lite"/>
    </source>
</evidence>
<name>A0A445HCR3_GLYSO</name>
<dbReference type="Gene3D" id="3.30.70.270">
    <property type="match status" value="1"/>
</dbReference>
<dbReference type="InterPro" id="IPR041577">
    <property type="entry name" value="RT_RNaseH_2"/>
</dbReference>
<evidence type="ECO:0000313" key="4">
    <source>
        <dbReference type="Proteomes" id="UP000289340"/>
    </source>
</evidence>
<feature type="region of interest" description="Disordered" evidence="1">
    <location>
        <begin position="1"/>
        <end position="24"/>
    </location>
</feature>
<dbReference type="Pfam" id="PF17919">
    <property type="entry name" value="RT_RNaseH_2"/>
    <property type="match status" value="1"/>
</dbReference>
<dbReference type="EMBL" id="QZWG01000013">
    <property type="protein sequence ID" value="RZB71410.1"/>
    <property type="molecule type" value="Genomic_DNA"/>
</dbReference>
<dbReference type="Proteomes" id="UP000289340">
    <property type="component" value="Chromosome 13"/>
</dbReference>
<organism evidence="3 4">
    <name type="scientific">Glycine soja</name>
    <name type="common">Wild soybean</name>
    <dbReference type="NCBI Taxonomy" id="3848"/>
    <lineage>
        <taxon>Eukaryota</taxon>
        <taxon>Viridiplantae</taxon>
        <taxon>Streptophyta</taxon>
        <taxon>Embryophyta</taxon>
        <taxon>Tracheophyta</taxon>
        <taxon>Spermatophyta</taxon>
        <taxon>Magnoliopsida</taxon>
        <taxon>eudicotyledons</taxon>
        <taxon>Gunneridae</taxon>
        <taxon>Pentapetalae</taxon>
        <taxon>rosids</taxon>
        <taxon>fabids</taxon>
        <taxon>Fabales</taxon>
        <taxon>Fabaceae</taxon>
        <taxon>Papilionoideae</taxon>
        <taxon>50 kb inversion clade</taxon>
        <taxon>NPAAA clade</taxon>
        <taxon>indigoferoid/millettioid clade</taxon>
        <taxon>Phaseoleae</taxon>
        <taxon>Glycine</taxon>
        <taxon>Glycine subgen. Soja</taxon>
    </lineage>
</organism>
<comment type="caution">
    <text evidence="3">The sequence shown here is derived from an EMBL/GenBank/DDBJ whole genome shotgun (WGS) entry which is preliminary data.</text>
</comment>
<gene>
    <name evidence="3" type="ORF">D0Y65_036062</name>
</gene>
<keyword evidence="4" id="KW-1185">Reference proteome</keyword>
<feature type="compositionally biased region" description="Basic and acidic residues" evidence="1">
    <location>
        <begin position="1"/>
        <end position="10"/>
    </location>
</feature>
<proteinExistence type="predicted"/>
<sequence>MQTRGRGIDQRHHRSREKARSQEREMRKEVALHYRVVTMDLTIRHFSWVMPYGLKNIGATYQRLMDRIFKQHIRQNSEVYINDIDVKSYSIAQHVPDMEEDEAYKQAFLAFKKTIATPSVLSQPRLRVPILLYLSVADEVISSALVKEEGNLQLPIYFTSCILHDTEKRYQMIEKLALALITSARRLIPYFQSHMVIVKTNYPIKHVLRKPKLARWMVALSIEFSEFDLQYETSGPVKTQFMKNFLAKFSKNDQTTLEWWRLYVDNAFNVKGSGTCIILGGLGNVTLE</sequence>
<evidence type="ECO:0000313" key="3">
    <source>
        <dbReference type="EMBL" id="RZB71410.1"/>
    </source>
</evidence>
<dbReference type="PANTHER" id="PTHR48475:SF1">
    <property type="entry name" value="RNASE H TYPE-1 DOMAIN-CONTAINING PROTEIN"/>
    <property type="match status" value="1"/>
</dbReference>
<dbReference type="SUPFAM" id="SSF56672">
    <property type="entry name" value="DNA/RNA polymerases"/>
    <property type="match status" value="1"/>
</dbReference>
<accession>A0A445HCR3</accession>
<dbReference type="InterPro" id="IPR043502">
    <property type="entry name" value="DNA/RNA_pol_sf"/>
</dbReference>
<evidence type="ECO:0000259" key="2">
    <source>
        <dbReference type="Pfam" id="PF17919"/>
    </source>
</evidence>
<dbReference type="PANTHER" id="PTHR48475">
    <property type="entry name" value="RIBONUCLEASE H"/>
    <property type="match status" value="1"/>
</dbReference>